<dbReference type="PANTHER" id="PTHR42866:SF2">
    <property type="entry name" value="3-DEOXY-MANNO-OCTULOSONATE CYTIDYLYLTRANSFERASE, MITOCHONDRIAL"/>
    <property type="match status" value="1"/>
</dbReference>
<comment type="subcellular location">
    <subcellularLocation>
        <location evidence="4">Cytoplasm</location>
    </subcellularLocation>
</comment>
<comment type="catalytic activity">
    <reaction evidence="4">
        <text>3-deoxy-alpha-D-manno-oct-2-ulosonate + CTP = CMP-3-deoxy-beta-D-manno-octulosonate + diphosphate</text>
        <dbReference type="Rhea" id="RHEA:23448"/>
        <dbReference type="ChEBI" id="CHEBI:33019"/>
        <dbReference type="ChEBI" id="CHEBI:37563"/>
        <dbReference type="ChEBI" id="CHEBI:85986"/>
        <dbReference type="ChEBI" id="CHEBI:85987"/>
        <dbReference type="EC" id="2.7.7.38"/>
    </reaction>
</comment>
<comment type="pathway">
    <text evidence="4">Nucleotide-sugar biosynthesis; CMP-3-deoxy-D-manno-octulosonate biosynthesis; CMP-3-deoxy-D-manno-octulosonate from 3-deoxy-D-manno-octulosonate and CTP: step 1/1.</text>
</comment>
<dbReference type="EMBL" id="LGKO01000002">
    <property type="protein sequence ID" value="KPL84649.1"/>
    <property type="molecule type" value="Genomic_DNA"/>
</dbReference>
<dbReference type="EC" id="2.7.7.38" evidence="4"/>
<dbReference type="InterPro" id="IPR004528">
    <property type="entry name" value="KdsB"/>
</dbReference>
<dbReference type="PATRIC" id="fig|869279.4.peg.1262"/>
<comment type="similarity">
    <text evidence="4">Belongs to the KdsB family.</text>
</comment>
<name>A0A0P6XQ70_9CHLR</name>
<dbReference type="RefSeq" id="WP_083461742.1">
    <property type="nucleotide sequence ID" value="NZ_LGKO01000002.1"/>
</dbReference>
<evidence type="ECO:0000256" key="3">
    <source>
        <dbReference type="ARBA" id="ARBA00022985"/>
    </source>
</evidence>
<dbReference type="Proteomes" id="UP000050544">
    <property type="component" value="Unassembled WGS sequence"/>
</dbReference>
<evidence type="ECO:0000256" key="4">
    <source>
        <dbReference type="HAMAP-Rule" id="MF_00057"/>
    </source>
</evidence>
<protein>
    <recommendedName>
        <fullName evidence="4">3-deoxy-manno-octulosonate cytidylyltransferase</fullName>
        <ecNumber evidence="4">2.7.7.38</ecNumber>
    </recommendedName>
    <alternativeName>
        <fullName evidence="4">CMP-2-keto-3-deoxyoctulosonic acid synthase</fullName>
        <shortName evidence="4">CKS</shortName>
        <shortName evidence="4">CMP-KDO synthase</shortName>
    </alternativeName>
</protein>
<keyword evidence="6" id="KW-1185">Reference proteome</keyword>
<dbReference type="STRING" id="869279.SE15_06280"/>
<evidence type="ECO:0000256" key="1">
    <source>
        <dbReference type="ARBA" id="ARBA00022679"/>
    </source>
</evidence>
<dbReference type="PANTHER" id="PTHR42866">
    <property type="entry name" value="3-DEOXY-MANNO-OCTULOSONATE CYTIDYLYLTRANSFERASE"/>
    <property type="match status" value="1"/>
</dbReference>
<evidence type="ECO:0000313" key="5">
    <source>
        <dbReference type="EMBL" id="KPL84649.1"/>
    </source>
</evidence>
<dbReference type="GO" id="GO:0008690">
    <property type="term" value="F:3-deoxy-manno-octulosonate cytidylyltransferase activity"/>
    <property type="evidence" value="ECO:0007669"/>
    <property type="project" value="UniProtKB-UniRule"/>
</dbReference>
<comment type="caution">
    <text evidence="5">The sequence shown here is derived from an EMBL/GenBank/DDBJ whole genome shotgun (WGS) entry which is preliminary data.</text>
</comment>
<dbReference type="GO" id="GO:0009103">
    <property type="term" value="P:lipopolysaccharide biosynthetic process"/>
    <property type="evidence" value="ECO:0007669"/>
    <property type="project" value="UniProtKB-UniRule"/>
</dbReference>
<evidence type="ECO:0000313" key="6">
    <source>
        <dbReference type="Proteomes" id="UP000050544"/>
    </source>
</evidence>
<organism evidence="5 6">
    <name type="scientific">Thermanaerothrix daxensis</name>
    <dbReference type="NCBI Taxonomy" id="869279"/>
    <lineage>
        <taxon>Bacteria</taxon>
        <taxon>Bacillati</taxon>
        <taxon>Chloroflexota</taxon>
        <taxon>Anaerolineae</taxon>
        <taxon>Anaerolineales</taxon>
        <taxon>Anaerolineaceae</taxon>
        <taxon>Thermanaerothrix</taxon>
    </lineage>
</organism>
<dbReference type="Gene3D" id="3.90.550.10">
    <property type="entry name" value="Spore Coat Polysaccharide Biosynthesis Protein SpsA, Chain A"/>
    <property type="match status" value="1"/>
</dbReference>
<dbReference type="GO" id="GO:0033468">
    <property type="term" value="P:CMP-keto-3-deoxy-D-manno-octulosonic acid biosynthetic process"/>
    <property type="evidence" value="ECO:0007669"/>
    <property type="project" value="UniProtKB-UniRule"/>
</dbReference>
<keyword evidence="4" id="KW-0963">Cytoplasm</keyword>
<accession>A0A0P6XQ70</accession>
<comment type="function">
    <text evidence="4">Activates KDO (a required 8-carbon sugar) for incorporation into bacterial lipopolysaccharide in Gram-negative bacteria.</text>
</comment>
<dbReference type="Pfam" id="PF02348">
    <property type="entry name" value="CTP_transf_3"/>
    <property type="match status" value="1"/>
</dbReference>
<dbReference type="HAMAP" id="MF_00057">
    <property type="entry name" value="KdsB"/>
    <property type="match status" value="1"/>
</dbReference>
<dbReference type="GO" id="GO:0005829">
    <property type="term" value="C:cytosol"/>
    <property type="evidence" value="ECO:0007669"/>
    <property type="project" value="TreeGrafter"/>
</dbReference>
<dbReference type="OrthoDB" id="9815559at2"/>
<keyword evidence="1 4" id="KW-0808">Transferase</keyword>
<gene>
    <name evidence="4" type="primary">kdsB</name>
    <name evidence="5" type="ORF">SE15_06280</name>
</gene>
<keyword evidence="2 4" id="KW-0548">Nucleotidyltransferase</keyword>
<dbReference type="SUPFAM" id="SSF53448">
    <property type="entry name" value="Nucleotide-diphospho-sugar transferases"/>
    <property type="match status" value="1"/>
</dbReference>
<dbReference type="UniPathway" id="UPA00358">
    <property type="reaction ID" value="UER00476"/>
</dbReference>
<dbReference type="NCBIfam" id="NF009905">
    <property type="entry name" value="PRK13368.1"/>
    <property type="match status" value="1"/>
</dbReference>
<dbReference type="CDD" id="cd02517">
    <property type="entry name" value="CMP-KDO-Synthetase"/>
    <property type="match status" value="1"/>
</dbReference>
<keyword evidence="3 4" id="KW-0448">Lipopolysaccharide biosynthesis</keyword>
<evidence type="ECO:0000256" key="2">
    <source>
        <dbReference type="ARBA" id="ARBA00022695"/>
    </source>
</evidence>
<proteinExistence type="inferred from homology"/>
<dbReference type="InterPro" id="IPR029044">
    <property type="entry name" value="Nucleotide-diphossugar_trans"/>
</dbReference>
<dbReference type="NCBIfam" id="NF003952">
    <property type="entry name" value="PRK05450.1-5"/>
    <property type="match status" value="1"/>
</dbReference>
<dbReference type="AlphaFoldDB" id="A0A0P6XQ70"/>
<sequence>MSICAVIPARLNSKRLPQKVLATIEGQPMLWHVWQRVIQCNLIDQVIVATDSEEVLQVVRGWGGEARMTSSECQSGSERVASLIKEFESELIINVQGDEPLLDTHLLEALILTWRSLRCDIITPVFRLQRAAELWNPSIVKVARSHQGRALYFSRHPIPFVRDLPAERWLEAGPFWGHVGVYGFRRDVLEAYSSLPVSQLEQAEKLEQLRFLEAGYEIFTVETTYHPFAVDTPEDLERVRQIFAEEGRG</sequence>
<dbReference type="InterPro" id="IPR003329">
    <property type="entry name" value="Cytidylyl_trans"/>
</dbReference>
<dbReference type="NCBIfam" id="TIGR00466">
    <property type="entry name" value="kdsB"/>
    <property type="match status" value="1"/>
</dbReference>
<reference evidence="5 6" key="1">
    <citation type="submission" date="2015-07" db="EMBL/GenBank/DDBJ databases">
        <title>Whole genome sequence of Thermanaerothrix daxensis DSM 23592.</title>
        <authorList>
            <person name="Hemp J."/>
            <person name="Ward L.M."/>
            <person name="Pace L.A."/>
            <person name="Fischer W.W."/>
        </authorList>
    </citation>
    <scope>NUCLEOTIDE SEQUENCE [LARGE SCALE GENOMIC DNA]</scope>
    <source>
        <strain evidence="5 6">GNS-1</strain>
    </source>
</reference>